<feature type="domain" description="HTH cro/C1-type" evidence="2">
    <location>
        <begin position="8"/>
        <end position="62"/>
    </location>
</feature>
<dbReference type="SMART" id="SM00530">
    <property type="entry name" value="HTH_XRE"/>
    <property type="match status" value="1"/>
</dbReference>
<dbReference type="SUPFAM" id="SSF51306">
    <property type="entry name" value="LexA/Signal peptidase"/>
    <property type="match status" value="1"/>
</dbReference>
<dbReference type="PANTHER" id="PTHR46558">
    <property type="entry name" value="TRACRIPTIONAL REGULATORY PROTEIN-RELATED-RELATED"/>
    <property type="match status" value="1"/>
</dbReference>
<dbReference type="GO" id="GO:0003677">
    <property type="term" value="F:DNA binding"/>
    <property type="evidence" value="ECO:0007669"/>
    <property type="project" value="UniProtKB-KW"/>
</dbReference>
<evidence type="ECO:0000259" key="2">
    <source>
        <dbReference type="PROSITE" id="PS50943"/>
    </source>
</evidence>
<dbReference type="SUPFAM" id="SSF47413">
    <property type="entry name" value="lambda repressor-like DNA-binding domains"/>
    <property type="match status" value="1"/>
</dbReference>
<proteinExistence type="predicted"/>
<organism evidence="3">
    <name type="scientific">Clostridium paraputrificum</name>
    <dbReference type="NCBI Taxonomy" id="29363"/>
    <lineage>
        <taxon>Bacteria</taxon>
        <taxon>Bacillati</taxon>
        <taxon>Bacillota</taxon>
        <taxon>Clostridia</taxon>
        <taxon>Eubacteriales</taxon>
        <taxon>Clostridiaceae</taxon>
        <taxon>Clostridium</taxon>
    </lineage>
</organism>
<dbReference type="AlphaFoldDB" id="A0A6N3G9A7"/>
<sequence length="229" mass="25782">MSRVGEKIKEARTKAGLTQKALGKKLGVSDKFINEVEMGRRVAQEGFIERAAKILNTDLNDISMVVTDEALMEERKVAEVTKKEKKINAKILGETSPVWTDAFSSVLKKVIIYDYSLKKELGNKELPIYSNKVEGYPADKVLYIKVEDNSMSGFRMMKDDIVFGHLVKEASNNGLFLIEYDNKRVIRQIKSLGGQKLLLIGNDGAAKTETIQMNEVKIIAKLERLEIQL</sequence>
<accession>A0A6N3G9A7</accession>
<reference evidence="3" key="1">
    <citation type="submission" date="2019-11" db="EMBL/GenBank/DDBJ databases">
        <authorList>
            <person name="Feng L."/>
        </authorList>
    </citation>
    <scope>NUCLEOTIDE SEQUENCE</scope>
    <source>
        <strain evidence="3">CParaputrificumLFYP93</strain>
    </source>
</reference>
<dbReference type="Gene3D" id="1.10.260.40">
    <property type="entry name" value="lambda repressor-like DNA-binding domains"/>
    <property type="match status" value="1"/>
</dbReference>
<dbReference type="Gene3D" id="2.10.109.10">
    <property type="entry name" value="Umud Fragment, subunit A"/>
    <property type="match status" value="1"/>
</dbReference>
<dbReference type="Pfam" id="PF13560">
    <property type="entry name" value="HTH_31"/>
    <property type="match status" value="1"/>
</dbReference>
<dbReference type="InterPro" id="IPR010982">
    <property type="entry name" value="Lambda_DNA-bd_dom_sf"/>
</dbReference>
<evidence type="ECO:0000313" key="3">
    <source>
        <dbReference type="EMBL" id="VYU60786.1"/>
    </source>
</evidence>
<dbReference type="PROSITE" id="PS50943">
    <property type="entry name" value="HTH_CROC1"/>
    <property type="match status" value="1"/>
</dbReference>
<dbReference type="InterPro" id="IPR015927">
    <property type="entry name" value="Peptidase_S24_S26A/B/C"/>
</dbReference>
<gene>
    <name evidence="3" type="ORF">CPLFYP93_02946</name>
</gene>
<dbReference type="CDD" id="cd00093">
    <property type="entry name" value="HTH_XRE"/>
    <property type="match status" value="1"/>
</dbReference>
<keyword evidence="1" id="KW-0238">DNA-binding</keyword>
<evidence type="ECO:0000256" key="1">
    <source>
        <dbReference type="ARBA" id="ARBA00023125"/>
    </source>
</evidence>
<dbReference type="Pfam" id="PF00717">
    <property type="entry name" value="Peptidase_S24"/>
    <property type="match status" value="1"/>
</dbReference>
<dbReference type="InterPro" id="IPR036286">
    <property type="entry name" value="LexA/Signal_pep-like_sf"/>
</dbReference>
<dbReference type="PANTHER" id="PTHR46558:SF3">
    <property type="entry name" value="TRANSCRIPTIONAL REGULATOR"/>
    <property type="match status" value="1"/>
</dbReference>
<dbReference type="InterPro" id="IPR001387">
    <property type="entry name" value="Cro/C1-type_HTH"/>
</dbReference>
<dbReference type="RefSeq" id="WP_156562652.1">
    <property type="nucleotide sequence ID" value="NZ_CACRTV010000076.1"/>
</dbReference>
<dbReference type="EMBL" id="CACRTV010000076">
    <property type="protein sequence ID" value="VYU60786.1"/>
    <property type="molecule type" value="Genomic_DNA"/>
</dbReference>
<protein>
    <submittedName>
        <fullName evidence="3">Anaerobic benzoate catabolism transcriptional regulator</fullName>
    </submittedName>
</protein>
<name>A0A6N3G9A7_9CLOT</name>